<dbReference type="Proteomes" id="UP001202831">
    <property type="component" value="Unassembled WGS sequence"/>
</dbReference>
<dbReference type="EMBL" id="JAKIKT010000003">
    <property type="protein sequence ID" value="MCL2914286.1"/>
    <property type="molecule type" value="Genomic_DNA"/>
</dbReference>
<sequence>MSSELNSIAQELESAEIKFLIKGGQIQIALPNGFDTLIIEIWNEDGEDSISLLNGRFHTHGHIEASEHDLPSREKGIRYLVESIFNGTFKMVKVETEPGIYENTIWDTYALEIVDEDDKFIVVGEI</sequence>
<protein>
    <submittedName>
        <fullName evidence="1">Uncharacterized protein</fullName>
    </submittedName>
</protein>
<dbReference type="RefSeq" id="WP_249248996.1">
    <property type="nucleotide sequence ID" value="NZ_JAKIKT010000003.1"/>
</dbReference>
<comment type="caution">
    <text evidence="1">The sequence shown here is derived from an EMBL/GenBank/DDBJ whole genome shotgun (WGS) entry which is preliminary data.</text>
</comment>
<accession>A0ABT0N768</accession>
<evidence type="ECO:0000313" key="2">
    <source>
        <dbReference type="Proteomes" id="UP001202831"/>
    </source>
</evidence>
<gene>
    <name evidence="1" type="ORF">L2725_10955</name>
</gene>
<evidence type="ECO:0000313" key="1">
    <source>
        <dbReference type="EMBL" id="MCL2914286.1"/>
    </source>
</evidence>
<organism evidence="1 2">
    <name type="scientific">Shewanella corallii</name>
    <dbReference type="NCBI Taxonomy" id="560080"/>
    <lineage>
        <taxon>Bacteria</taxon>
        <taxon>Pseudomonadati</taxon>
        <taxon>Pseudomonadota</taxon>
        <taxon>Gammaproteobacteria</taxon>
        <taxon>Alteromonadales</taxon>
        <taxon>Shewanellaceae</taxon>
        <taxon>Shewanella</taxon>
    </lineage>
</organism>
<reference evidence="1 2" key="1">
    <citation type="submission" date="2022-01" db="EMBL/GenBank/DDBJ databases">
        <title>Whole genome-based taxonomy of the Shewanellaceae.</title>
        <authorList>
            <person name="Martin-Rodriguez A.J."/>
        </authorList>
    </citation>
    <scope>NUCLEOTIDE SEQUENCE [LARGE SCALE GENOMIC DNA]</scope>
    <source>
        <strain evidence="1 2">DSM 21332</strain>
    </source>
</reference>
<name>A0ABT0N768_9GAMM</name>
<proteinExistence type="predicted"/>
<keyword evidence="2" id="KW-1185">Reference proteome</keyword>